<evidence type="ECO:0000313" key="3">
    <source>
        <dbReference type="Proteomes" id="UP000719766"/>
    </source>
</evidence>
<proteinExistence type="predicted"/>
<dbReference type="EMBL" id="JABBWE010000027">
    <property type="protein sequence ID" value="KAG1794239.1"/>
    <property type="molecule type" value="Genomic_DNA"/>
</dbReference>
<feature type="compositionally biased region" description="Low complexity" evidence="1">
    <location>
        <begin position="87"/>
        <end position="96"/>
    </location>
</feature>
<name>A0A9P7AQ81_9AGAM</name>
<reference evidence="2" key="1">
    <citation type="journal article" date="2020" name="New Phytol.">
        <title>Comparative genomics reveals dynamic genome evolution in host specialist ectomycorrhizal fungi.</title>
        <authorList>
            <person name="Lofgren L.A."/>
            <person name="Nguyen N.H."/>
            <person name="Vilgalys R."/>
            <person name="Ruytinx J."/>
            <person name="Liao H.L."/>
            <person name="Branco S."/>
            <person name="Kuo A."/>
            <person name="LaButti K."/>
            <person name="Lipzen A."/>
            <person name="Andreopoulos W."/>
            <person name="Pangilinan J."/>
            <person name="Riley R."/>
            <person name="Hundley H."/>
            <person name="Na H."/>
            <person name="Barry K."/>
            <person name="Grigoriev I.V."/>
            <person name="Stajich J.E."/>
            <person name="Kennedy P.G."/>
        </authorList>
    </citation>
    <scope>NUCLEOTIDE SEQUENCE</scope>
    <source>
        <strain evidence="2">S12</strain>
    </source>
</reference>
<sequence>MNLKAADETVFGFVSRKKEEISIKMAAKYRTKKIVSQVIDSGCQVSGASPSKKKRICIQRSSQAEKVVSQIMGSGEPSITGPPTPPHHSSSSASGGHIDSAKVILWCRCRQGEPPDLFNIQHTEYIQSSHRGKSHLSAAITECLSNLFHRCKLVNAATEELWCYAAASGSFTPQLISINVCVMHSFHVGLHVGLKKKLCFLLGAVGVAVQKCRKNLMQFYTSALRRYSRCPKACG</sequence>
<dbReference type="GeneID" id="64593880"/>
<accession>A0A9P7AQ81</accession>
<gene>
    <name evidence="2" type="ORF">HD556DRAFT_1308288</name>
</gene>
<comment type="caution">
    <text evidence="2">The sequence shown here is derived from an EMBL/GenBank/DDBJ whole genome shotgun (WGS) entry which is preliminary data.</text>
</comment>
<protein>
    <submittedName>
        <fullName evidence="2">Uncharacterized protein</fullName>
    </submittedName>
</protein>
<evidence type="ECO:0000256" key="1">
    <source>
        <dbReference type="SAM" id="MobiDB-lite"/>
    </source>
</evidence>
<keyword evidence="3" id="KW-1185">Reference proteome</keyword>
<dbReference type="OrthoDB" id="2669353at2759"/>
<feature type="region of interest" description="Disordered" evidence="1">
    <location>
        <begin position="73"/>
        <end position="96"/>
    </location>
</feature>
<evidence type="ECO:0000313" key="2">
    <source>
        <dbReference type="EMBL" id="KAG1794239.1"/>
    </source>
</evidence>
<dbReference type="Proteomes" id="UP000719766">
    <property type="component" value="Unassembled WGS sequence"/>
</dbReference>
<organism evidence="2 3">
    <name type="scientific">Suillus plorans</name>
    <dbReference type="NCBI Taxonomy" id="116603"/>
    <lineage>
        <taxon>Eukaryota</taxon>
        <taxon>Fungi</taxon>
        <taxon>Dikarya</taxon>
        <taxon>Basidiomycota</taxon>
        <taxon>Agaricomycotina</taxon>
        <taxon>Agaricomycetes</taxon>
        <taxon>Agaricomycetidae</taxon>
        <taxon>Boletales</taxon>
        <taxon>Suillineae</taxon>
        <taxon>Suillaceae</taxon>
        <taxon>Suillus</taxon>
    </lineage>
</organism>
<dbReference type="RefSeq" id="XP_041160467.1">
    <property type="nucleotide sequence ID" value="XM_041300116.1"/>
</dbReference>
<dbReference type="AlphaFoldDB" id="A0A9P7AQ81"/>